<name>A0A6M5YJD1_9BACT</name>
<feature type="transmembrane region" description="Helical" evidence="1">
    <location>
        <begin position="312"/>
        <end position="330"/>
    </location>
</feature>
<feature type="transmembrane region" description="Helical" evidence="1">
    <location>
        <begin position="85"/>
        <end position="102"/>
    </location>
</feature>
<evidence type="ECO:0000313" key="3">
    <source>
        <dbReference type="EMBL" id="QJW94078.1"/>
    </source>
</evidence>
<gene>
    <name evidence="3" type="ORF">FTUN_1597</name>
</gene>
<feature type="transmembrane region" description="Helical" evidence="1">
    <location>
        <begin position="122"/>
        <end position="146"/>
    </location>
</feature>
<dbReference type="InterPro" id="IPR029058">
    <property type="entry name" value="AB_hydrolase_fold"/>
</dbReference>
<feature type="transmembrane region" description="Helical" evidence="1">
    <location>
        <begin position="407"/>
        <end position="429"/>
    </location>
</feature>
<feature type="transmembrane region" description="Helical" evidence="1">
    <location>
        <begin position="342"/>
        <end position="363"/>
    </location>
</feature>
<keyword evidence="1" id="KW-1133">Transmembrane helix</keyword>
<dbReference type="InterPro" id="IPR002925">
    <property type="entry name" value="Dienelactn_hydro"/>
</dbReference>
<feature type="transmembrane region" description="Helical" evidence="1">
    <location>
        <begin position="285"/>
        <end position="306"/>
    </location>
</feature>
<dbReference type="Gene3D" id="3.40.50.1820">
    <property type="entry name" value="alpha/beta hydrolase"/>
    <property type="match status" value="1"/>
</dbReference>
<feature type="transmembrane region" description="Helical" evidence="1">
    <location>
        <begin position="158"/>
        <end position="182"/>
    </location>
</feature>
<sequence length="731" mass="78863">MRAYRPLKFIGPVVLFVGAWVIAAAPLAIGNDGIVRFESLDLLLRDGRLTRTKYSMYGPVAAAPLWYLGRAIGHPEETVWVFNRIAFLAMTVGLWLVLAPVVPRDERVRFVALLFFGSTFPWHVMGFFAEVFHVACVGTGLALVAVRRGAWAGVGAGLCVWGTANVPATAVGLALAACVLCWQRRRLRYLALPGTAGALVLAENYLRRGDPFAGGYENEAGYPTVLPYSGLPGFSYPLFFGLLSVLFSFGKGLVFFTPGLFARYPTAQEGRSTMVGSDGGSAARLVYRVWLAVVVGLVLVYARWWAWYGGAVWGPRFFLFATLPAALVLARWTAHPAVHSTWANVFVLGAVALSCWAGANGIIYQGVGSERFWANNFELEYLSWYVPECSGLWMPFVVPKAFTWADYALTAAFALGFAYIAAPVARVLAAGAGTPGRPRGARPAPDRAGGSDAAGLATTIVVAHPPTEYLSMIRSLIAVAALALIAGAAQAAVATKVVEYEYDGTKLKGFLAYDDAVKEKRPGVLVVHEWWGLNEYAKDRCKALAQLGYVAFAPDMYGNGQVTEHPEDAGKMAGVVRKDVKVWRGRAEAGLKQLTAQPNVDATKLAAIGYCFGGSTCLELAYSGADLKAVATFHAALPKPTPEDARAIKAKVLVCNGDADTLISADSIKAFRTALDEAKVKYEFVGYKDAVHSFTVPDADKAHIKGMKYDKAADADSWKKMQELFKETLGR</sequence>
<dbReference type="KEGG" id="ftj:FTUN_1597"/>
<dbReference type="Pfam" id="PF01738">
    <property type="entry name" value="DLH"/>
    <property type="match status" value="1"/>
</dbReference>
<evidence type="ECO:0000259" key="2">
    <source>
        <dbReference type="Pfam" id="PF01738"/>
    </source>
</evidence>
<feature type="transmembrane region" description="Helical" evidence="1">
    <location>
        <begin position="238"/>
        <end position="264"/>
    </location>
</feature>
<dbReference type="Proteomes" id="UP000503447">
    <property type="component" value="Chromosome"/>
</dbReference>
<dbReference type="AlphaFoldDB" id="A0A6M5YJD1"/>
<dbReference type="RefSeq" id="WP_227254793.1">
    <property type="nucleotide sequence ID" value="NZ_CP053452.2"/>
</dbReference>
<reference evidence="4" key="1">
    <citation type="submission" date="2020-05" db="EMBL/GenBank/DDBJ databases">
        <title>Frigoriglobus tundricola gen. nov., sp. nov., a psychrotolerant cellulolytic planctomycete of the family Gemmataceae with two divergent copies of 16S rRNA gene.</title>
        <authorList>
            <person name="Kulichevskaya I.S."/>
            <person name="Ivanova A.A."/>
            <person name="Naumoff D.G."/>
            <person name="Beletsky A.V."/>
            <person name="Rijpstra W.I.C."/>
            <person name="Sinninghe Damste J.S."/>
            <person name="Mardanov A.V."/>
            <person name="Ravin N.V."/>
            <person name="Dedysh S.N."/>
        </authorList>
    </citation>
    <scope>NUCLEOTIDE SEQUENCE [LARGE SCALE GENOMIC DNA]</scope>
    <source>
        <strain evidence="4">PL17</strain>
    </source>
</reference>
<dbReference type="InterPro" id="IPR050261">
    <property type="entry name" value="FrsA_esterase"/>
</dbReference>
<evidence type="ECO:0000256" key="1">
    <source>
        <dbReference type="SAM" id="Phobius"/>
    </source>
</evidence>
<feature type="transmembrane region" description="Helical" evidence="1">
    <location>
        <begin position="476"/>
        <end position="493"/>
    </location>
</feature>
<keyword evidence="1" id="KW-0472">Membrane</keyword>
<evidence type="ECO:0000313" key="4">
    <source>
        <dbReference type="Proteomes" id="UP000503447"/>
    </source>
</evidence>
<dbReference type="GO" id="GO:0016787">
    <property type="term" value="F:hydrolase activity"/>
    <property type="evidence" value="ECO:0007669"/>
    <property type="project" value="UniProtKB-KW"/>
</dbReference>
<accession>A0A6M5YJD1</accession>
<keyword evidence="4" id="KW-1185">Reference proteome</keyword>
<organism evidence="3 4">
    <name type="scientific">Frigoriglobus tundricola</name>
    <dbReference type="NCBI Taxonomy" id="2774151"/>
    <lineage>
        <taxon>Bacteria</taxon>
        <taxon>Pseudomonadati</taxon>
        <taxon>Planctomycetota</taxon>
        <taxon>Planctomycetia</taxon>
        <taxon>Gemmatales</taxon>
        <taxon>Gemmataceae</taxon>
        <taxon>Frigoriglobus</taxon>
    </lineage>
</organism>
<dbReference type="SUPFAM" id="SSF53474">
    <property type="entry name" value="alpha/beta-Hydrolases"/>
    <property type="match status" value="1"/>
</dbReference>
<dbReference type="PANTHER" id="PTHR22946:SF0">
    <property type="entry name" value="DIENELACTONE HYDROLASE DOMAIN-CONTAINING PROTEIN"/>
    <property type="match status" value="1"/>
</dbReference>
<keyword evidence="1" id="KW-0812">Transmembrane</keyword>
<feature type="domain" description="Dienelactone hydrolase" evidence="2">
    <location>
        <begin position="508"/>
        <end position="728"/>
    </location>
</feature>
<dbReference type="PANTHER" id="PTHR22946">
    <property type="entry name" value="DIENELACTONE HYDROLASE DOMAIN-CONTAINING PROTEIN-RELATED"/>
    <property type="match status" value="1"/>
</dbReference>
<proteinExistence type="predicted"/>
<protein>
    <submittedName>
        <fullName evidence="3">Dienelactone hydrolase family protein</fullName>
    </submittedName>
</protein>
<dbReference type="EMBL" id="CP053452">
    <property type="protein sequence ID" value="QJW94078.1"/>
    <property type="molecule type" value="Genomic_DNA"/>
</dbReference>
<keyword evidence="3" id="KW-0378">Hydrolase</keyword>